<dbReference type="Pfam" id="PF13619">
    <property type="entry name" value="KTSC"/>
    <property type="match status" value="1"/>
</dbReference>
<gene>
    <name evidence="2" type="ORF">GCM10009096_13210</name>
</gene>
<dbReference type="InterPro" id="IPR025309">
    <property type="entry name" value="KTSC_dom"/>
</dbReference>
<name>A0ABN1ACS0_9SPHN</name>
<feature type="domain" description="KTSC" evidence="1">
    <location>
        <begin position="18"/>
        <end position="76"/>
    </location>
</feature>
<proteinExistence type="predicted"/>
<keyword evidence="3" id="KW-1185">Reference proteome</keyword>
<evidence type="ECO:0000313" key="3">
    <source>
        <dbReference type="Proteomes" id="UP001500713"/>
    </source>
</evidence>
<protein>
    <recommendedName>
        <fullName evidence="1">KTSC domain-containing protein</fullName>
    </recommendedName>
</protein>
<accession>A0ABN1ACS0</accession>
<dbReference type="Proteomes" id="UP001500713">
    <property type="component" value="Unassembled WGS sequence"/>
</dbReference>
<comment type="caution">
    <text evidence="2">The sequence shown here is derived from an EMBL/GenBank/DDBJ whole genome shotgun (WGS) entry which is preliminary data.</text>
</comment>
<evidence type="ECO:0000259" key="1">
    <source>
        <dbReference type="Pfam" id="PF13619"/>
    </source>
</evidence>
<dbReference type="EMBL" id="BAAAEM010000002">
    <property type="protein sequence ID" value="GAA0473265.1"/>
    <property type="molecule type" value="Genomic_DNA"/>
</dbReference>
<sequence length="78" mass="9074">MVRPYFVYYRAREMIALNSRAIRGVSYDSNTATLTIWFTSGEQGYDYYNVPAHVYDGLLKASSHGSYFNHYIRDQYAA</sequence>
<evidence type="ECO:0000313" key="2">
    <source>
        <dbReference type="EMBL" id="GAA0473265.1"/>
    </source>
</evidence>
<organism evidence="2 3">
    <name type="scientific">Parasphingorhabdus litoris</name>
    <dbReference type="NCBI Taxonomy" id="394733"/>
    <lineage>
        <taxon>Bacteria</taxon>
        <taxon>Pseudomonadati</taxon>
        <taxon>Pseudomonadota</taxon>
        <taxon>Alphaproteobacteria</taxon>
        <taxon>Sphingomonadales</taxon>
        <taxon>Sphingomonadaceae</taxon>
        <taxon>Parasphingorhabdus</taxon>
    </lineage>
</organism>
<reference evidence="2 3" key="1">
    <citation type="journal article" date="2019" name="Int. J. Syst. Evol. Microbiol.">
        <title>The Global Catalogue of Microorganisms (GCM) 10K type strain sequencing project: providing services to taxonomists for standard genome sequencing and annotation.</title>
        <authorList>
            <consortium name="The Broad Institute Genomics Platform"/>
            <consortium name="The Broad Institute Genome Sequencing Center for Infectious Disease"/>
            <person name="Wu L."/>
            <person name="Ma J."/>
        </authorList>
    </citation>
    <scope>NUCLEOTIDE SEQUENCE [LARGE SCALE GENOMIC DNA]</scope>
    <source>
        <strain evidence="2 3">JCM 14162</strain>
    </source>
</reference>